<sequence length="171" mass="19011">MQANKTDDNLAESCSCEALNTNSASDKSALTACIKSLGINQIQRHIFICADQTKPKCCSKEAGLEAWDYLKKRLKELNLDQPTDSQPSGVFRTKANCLRVCASGPLMVIYPDGVWYRNATPDVIERIIQEHLIGNQIVEDYAIAIHPLPQIVQSPTHALEKIKQTDEILSE</sequence>
<reference evidence="1" key="2">
    <citation type="journal article" date="2022" name="Microbiol. Resour. Announc.">
        <title>Metagenome Sequencing to Explore Phylogenomics of Terrestrial Cyanobacteria.</title>
        <authorList>
            <person name="Ward R.D."/>
            <person name="Stajich J.E."/>
            <person name="Johansen J.R."/>
            <person name="Huntemann M."/>
            <person name="Clum A."/>
            <person name="Foster B."/>
            <person name="Foster B."/>
            <person name="Roux S."/>
            <person name="Palaniappan K."/>
            <person name="Varghese N."/>
            <person name="Mukherjee S."/>
            <person name="Reddy T.B.K."/>
            <person name="Daum C."/>
            <person name="Copeland A."/>
            <person name="Chen I.A."/>
            <person name="Ivanova N.N."/>
            <person name="Kyrpides N.C."/>
            <person name="Shapiro N."/>
            <person name="Eloe-Fadrosh E.A."/>
            <person name="Pietrasiak N."/>
        </authorList>
    </citation>
    <scope>NUCLEOTIDE SEQUENCE</scope>
    <source>
        <strain evidence="1">CPER-KK1</strain>
    </source>
</reference>
<gene>
    <name evidence="1" type="ORF">KME25_19070</name>
</gene>
<organism evidence="1 2">
    <name type="scientific">Symplocastrum torsivum CPER-KK1</name>
    <dbReference type="NCBI Taxonomy" id="450513"/>
    <lineage>
        <taxon>Bacteria</taxon>
        <taxon>Bacillati</taxon>
        <taxon>Cyanobacteriota</taxon>
        <taxon>Cyanophyceae</taxon>
        <taxon>Oscillatoriophycideae</taxon>
        <taxon>Oscillatoriales</taxon>
        <taxon>Microcoleaceae</taxon>
        <taxon>Symplocastrum</taxon>
    </lineage>
</organism>
<dbReference type="InterPro" id="IPR036249">
    <property type="entry name" value="Thioredoxin-like_sf"/>
</dbReference>
<evidence type="ECO:0000313" key="1">
    <source>
        <dbReference type="EMBL" id="MBW4546526.1"/>
    </source>
</evidence>
<protein>
    <submittedName>
        <fullName evidence="1">Ferredoxin</fullName>
    </submittedName>
</protein>
<evidence type="ECO:0000313" key="2">
    <source>
        <dbReference type="Proteomes" id="UP000753908"/>
    </source>
</evidence>
<comment type="caution">
    <text evidence="1">The sequence shown here is derived from an EMBL/GenBank/DDBJ whole genome shotgun (WGS) entry which is preliminary data.</text>
</comment>
<reference evidence="1" key="1">
    <citation type="submission" date="2021-05" db="EMBL/GenBank/DDBJ databases">
        <authorList>
            <person name="Pietrasiak N."/>
            <person name="Ward R."/>
            <person name="Stajich J.E."/>
            <person name="Kurbessoian T."/>
        </authorList>
    </citation>
    <scope>NUCLEOTIDE SEQUENCE</scope>
    <source>
        <strain evidence="1">CPER-KK1</strain>
    </source>
</reference>
<accession>A0A951UCD4</accession>
<dbReference type="EMBL" id="JAHHIF010000026">
    <property type="protein sequence ID" value="MBW4546526.1"/>
    <property type="molecule type" value="Genomic_DNA"/>
</dbReference>
<proteinExistence type="predicted"/>
<dbReference type="AlphaFoldDB" id="A0A951UCD4"/>
<dbReference type="Gene3D" id="3.40.30.10">
    <property type="entry name" value="Glutaredoxin"/>
    <property type="match status" value="1"/>
</dbReference>
<name>A0A951UCD4_9CYAN</name>
<dbReference type="Proteomes" id="UP000753908">
    <property type="component" value="Unassembled WGS sequence"/>
</dbReference>
<dbReference type="CDD" id="cd02980">
    <property type="entry name" value="TRX_Fd_family"/>
    <property type="match status" value="1"/>
</dbReference>
<dbReference type="SUPFAM" id="SSF52833">
    <property type="entry name" value="Thioredoxin-like"/>
    <property type="match status" value="1"/>
</dbReference>